<gene>
    <name evidence="2" type="ORF">NCTC11872_00393</name>
</gene>
<dbReference type="GO" id="GO:0004527">
    <property type="term" value="F:exonuclease activity"/>
    <property type="evidence" value="ECO:0007669"/>
    <property type="project" value="UniProtKB-KW"/>
</dbReference>
<evidence type="ECO:0000313" key="2">
    <source>
        <dbReference type="EMBL" id="SPX40817.1"/>
    </source>
</evidence>
<keyword evidence="2" id="KW-0269">Exonuclease</keyword>
<dbReference type="AlphaFoldDB" id="A0A2X1RMK1"/>
<sequence>MLTMPWRMYMQLLLWRKLIKEKQPKLFQYFFENRGKKEIEKLVDTGAMRL</sequence>
<dbReference type="InterPro" id="IPR034747">
    <property type="entry name" value="EXOI_SH3"/>
</dbReference>
<organism evidence="2 3">
    <name type="scientific">Haemophilus influenzae</name>
    <dbReference type="NCBI Taxonomy" id="727"/>
    <lineage>
        <taxon>Bacteria</taxon>
        <taxon>Pseudomonadati</taxon>
        <taxon>Pseudomonadota</taxon>
        <taxon>Gammaproteobacteria</taxon>
        <taxon>Pasteurellales</taxon>
        <taxon>Pasteurellaceae</taxon>
        <taxon>Haemophilus</taxon>
    </lineage>
</organism>
<proteinExistence type="predicted"/>
<evidence type="ECO:0000259" key="1">
    <source>
        <dbReference type="PROSITE" id="PS51784"/>
    </source>
</evidence>
<keyword evidence="2" id="KW-0540">Nuclease</keyword>
<name>A0A2X1RMK1_HAEIF</name>
<accession>A0A2X1RMK1</accession>
<feature type="domain" description="ExoI SH3-like" evidence="1">
    <location>
        <begin position="24"/>
        <end position="50"/>
    </location>
</feature>
<reference evidence="2 3" key="1">
    <citation type="submission" date="2018-06" db="EMBL/GenBank/DDBJ databases">
        <authorList>
            <consortium name="Pathogen Informatics"/>
            <person name="Doyle S."/>
        </authorList>
    </citation>
    <scope>NUCLEOTIDE SEQUENCE [LARGE SCALE GENOMIC DNA]</scope>
    <source>
        <strain evidence="2 3">NCTC11872</strain>
    </source>
</reference>
<dbReference type="Proteomes" id="UP000249936">
    <property type="component" value="Unassembled WGS sequence"/>
</dbReference>
<dbReference type="PROSITE" id="PS51784">
    <property type="entry name" value="EXOI_SH3"/>
    <property type="match status" value="1"/>
</dbReference>
<protein>
    <submittedName>
        <fullName evidence="2">Exonuclease I</fullName>
    </submittedName>
</protein>
<dbReference type="EMBL" id="UASK01000003">
    <property type="protein sequence ID" value="SPX40817.1"/>
    <property type="molecule type" value="Genomic_DNA"/>
</dbReference>
<keyword evidence="2" id="KW-0378">Hydrolase</keyword>
<evidence type="ECO:0000313" key="3">
    <source>
        <dbReference type="Proteomes" id="UP000249936"/>
    </source>
</evidence>